<keyword evidence="6" id="KW-0472">Membrane</keyword>
<feature type="chain" id="PRO_5007549535" evidence="8">
    <location>
        <begin position="21"/>
        <end position="488"/>
    </location>
</feature>
<keyword evidence="4" id="KW-1134">Transmembrane beta strand</keyword>
<dbReference type="GO" id="GO:0009279">
    <property type="term" value="C:cell outer membrane"/>
    <property type="evidence" value="ECO:0007669"/>
    <property type="project" value="UniProtKB-SubCell"/>
</dbReference>
<accession>A0A147JAI2</accession>
<dbReference type="PANTHER" id="PTHR30026">
    <property type="entry name" value="OUTER MEMBRANE PROTEIN TOLC"/>
    <property type="match status" value="1"/>
</dbReference>
<organism evidence="9 10">
    <name type="scientific">Sphingomonas sanguinis</name>
    <dbReference type="NCBI Taxonomy" id="33051"/>
    <lineage>
        <taxon>Bacteria</taxon>
        <taxon>Pseudomonadati</taxon>
        <taxon>Pseudomonadota</taxon>
        <taxon>Alphaproteobacteria</taxon>
        <taxon>Sphingomonadales</taxon>
        <taxon>Sphingomonadaceae</taxon>
        <taxon>Sphingomonas</taxon>
    </lineage>
</organism>
<comment type="subcellular location">
    <subcellularLocation>
        <location evidence="1">Cell outer membrane</location>
    </subcellularLocation>
</comment>
<dbReference type="SUPFAM" id="SSF56954">
    <property type="entry name" value="Outer membrane efflux proteins (OEP)"/>
    <property type="match status" value="1"/>
</dbReference>
<dbReference type="AlphaFoldDB" id="A0A147JAI2"/>
<evidence type="ECO:0000313" key="10">
    <source>
        <dbReference type="Proteomes" id="UP000074410"/>
    </source>
</evidence>
<keyword evidence="7" id="KW-0998">Cell outer membrane</keyword>
<dbReference type="PANTHER" id="PTHR30026:SF5">
    <property type="entry name" value="ABC-TYPE EFFLUX SYSTEM SECRETIN COMPONENT"/>
    <property type="match status" value="1"/>
</dbReference>
<evidence type="ECO:0000256" key="4">
    <source>
        <dbReference type="ARBA" id="ARBA00022452"/>
    </source>
</evidence>
<dbReference type="Pfam" id="PF02321">
    <property type="entry name" value="OEP"/>
    <property type="match status" value="1"/>
</dbReference>
<keyword evidence="5" id="KW-0812">Transmembrane</keyword>
<evidence type="ECO:0000256" key="2">
    <source>
        <dbReference type="ARBA" id="ARBA00007613"/>
    </source>
</evidence>
<evidence type="ECO:0000256" key="3">
    <source>
        <dbReference type="ARBA" id="ARBA00022448"/>
    </source>
</evidence>
<evidence type="ECO:0000313" key="9">
    <source>
        <dbReference type="EMBL" id="KTW15356.1"/>
    </source>
</evidence>
<keyword evidence="3" id="KW-0813">Transport</keyword>
<protein>
    <submittedName>
        <fullName evidence="9">Membrane protein</fullName>
    </submittedName>
</protein>
<dbReference type="InterPro" id="IPR051906">
    <property type="entry name" value="TolC-like"/>
</dbReference>
<name>A0A147JAI2_9SPHN</name>
<proteinExistence type="inferred from homology"/>
<dbReference type="GO" id="GO:0015562">
    <property type="term" value="F:efflux transmembrane transporter activity"/>
    <property type="evidence" value="ECO:0007669"/>
    <property type="project" value="InterPro"/>
</dbReference>
<feature type="signal peptide" evidence="8">
    <location>
        <begin position="1"/>
        <end position="20"/>
    </location>
</feature>
<keyword evidence="8" id="KW-0732">Signal</keyword>
<evidence type="ECO:0000256" key="5">
    <source>
        <dbReference type="ARBA" id="ARBA00022692"/>
    </source>
</evidence>
<evidence type="ECO:0000256" key="7">
    <source>
        <dbReference type="ARBA" id="ARBA00023237"/>
    </source>
</evidence>
<dbReference type="GO" id="GO:1990281">
    <property type="term" value="C:efflux pump complex"/>
    <property type="evidence" value="ECO:0007669"/>
    <property type="project" value="TreeGrafter"/>
</dbReference>
<gene>
    <name evidence="9" type="ORF">NS258_05475</name>
</gene>
<dbReference type="Gene3D" id="1.20.1600.10">
    <property type="entry name" value="Outer membrane efflux proteins (OEP)"/>
    <property type="match status" value="1"/>
</dbReference>
<evidence type="ECO:0000256" key="6">
    <source>
        <dbReference type="ARBA" id="ARBA00023136"/>
    </source>
</evidence>
<reference evidence="9 10" key="1">
    <citation type="journal article" date="2016" name="Front. Microbiol.">
        <title>Genomic Resource of Rice Seed Associated Bacteria.</title>
        <authorList>
            <person name="Midha S."/>
            <person name="Bansal K."/>
            <person name="Sharma S."/>
            <person name="Kumar N."/>
            <person name="Patil P.P."/>
            <person name="Chaudhry V."/>
            <person name="Patil P.B."/>
        </authorList>
    </citation>
    <scope>NUCLEOTIDE SEQUENCE [LARGE SCALE GENOMIC DNA]</scope>
    <source>
        <strain evidence="9 10">NS258</strain>
    </source>
</reference>
<dbReference type="EMBL" id="LDTC01000034">
    <property type="protein sequence ID" value="KTW15356.1"/>
    <property type="molecule type" value="Genomic_DNA"/>
</dbReference>
<comment type="similarity">
    <text evidence="2">Belongs to the outer membrane factor (OMF) (TC 1.B.17) family.</text>
</comment>
<dbReference type="Proteomes" id="UP000074410">
    <property type="component" value="Unassembled WGS sequence"/>
</dbReference>
<sequence>MRITLVLIAATMGASAQAQAPSLTFAAARARLDASSPALASADHAIAAAREAAAATRTLHRPTVTASAQLLEYQKTLAVDLSDARAGALGATQDFLSTVPGSLPPAFQQIAGEVVGRIDRALPGLFALIPDSLSYRYRDTVFRPTVQAALPIYTGGAIPAIQRGARAGTTMAEARAGQARDLAQLNLVRVYFGRLAAQALRDSAQQSREALGALYEDVRKSEAAGVTPHATTLEAAVARDTAERGLQRALLADEAAARDLGDALDLPEVAPSTPLFVSSQVLPPVETFLGREGDLPLARQADASRDLAGAAVDLAKARYRPQVFGFGEYNANRRDALPTEPDWVVGVGARLTLLSSLDRGHTLAAAREGELAAADAGRAARKEASEAIRRAWNLVEGARRSFLLLDSSIAAATENLRVQRIALREGEGTVTRVAGAEAALAAARAQRVATAYEYDLALAGLLTASGRMHEFEDFLRRADQHVTAGGAQ</sequence>
<comment type="caution">
    <text evidence="9">The sequence shown here is derived from an EMBL/GenBank/DDBJ whole genome shotgun (WGS) entry which is preliminary data.</text>
</comment>
<dbReference type="RefSeq" id="WP_058716122.1">
    <property type="nucleotide sequence ID" value="NZ_LDTC01000034.1"/>
</dbReference>
<dbReference type="InterPro" id="IPR003423">
    <property type="entry name" value="OMP_efflux"/>
</dbReference>
<evidence type="ECO:0000256" key="1">
    <source>
        <dbReference type="ARBA" id="ARBA00004442"/>
    </source>
</evidence>
<dbReference type="GO" id="GO:0015288">
    <property type="term" value="F:porin activity"/>
    <property type="evidence" value="ECO:0007669"/>
    <property type="project" value="TreeGrafter"/>
</dbReference>
<evidence type="ECO:0000256" key="8">
    <source>
        <dbReference type="SAM" id="SignalP"/>
    </source>
</evidence>
<dbReference type="PATRIC" id="fig|33051.5.peg.1968"/>